<organism evidence="1 2">
    <name type="scientific">Thermohalobaculum xanthum</name>
    <dbReference type="NCBI Taxonomy" id="2753746"/>
    <lineage>
        <taxon>Bacteria</taxon>
        <taxon>Pseudomonadati</taxon>
        <taxon>Pseudomonadota</taxon>
        <taxon>Alphaproteobacteria</taxon>
        <taxon>Rhodobacterales</taxon>
        <taxon>Paracoccaceae</taxon>
        <taxon>Thermohalobaculum</taxon>
    </lineage>
</organism>
<dbReference type="GO" id="GO:0008168">
    <property type="term" value="F:methyltransferase activity"/>
    <property type="evidence" value="ECO:0007669"/>
    <property type="project" value="UniProtKB-KW"/>
</dbReference>
<dbReference type="GO" id="GO:0032259">
    <property type="term" value="P:methylation"/>
    <property type="evidence" value="ECO:0007669"/>
    <property type="project" value="UniProtKB-KW"/>
</dbReference>
<accession>A0A8J7SFU8</accession>
<name>A0A8J7SFU8_9RHOB</name>
<dbReference type="RefSeq" id="WP_200611104.1">
    <property type="nucleotide sequence ID" value="NZ_JAEHHL010000008.1"/>
</dbReference>
<evidence type="ECO:0000313" key="2">
    <source>
        <dbReference type="Proteomes" id="UP000655420"/>
    </source>
</evidence>
<keyword evidence="1" id="KW-0808">Transferase</keyword>
<dbReference type="AlphaFoldDB" id="A0A8J7SFU8"/>
<reference evidence="1" key="1">
    <citation type="submission" date="2020-12" db="EMBL/GenBank/DDBJ databases">
        <title>Bacterial taxonomy.</title>
        <authorList>
            <person name="Pan X."/>
        </authorList>
    </citation>
    <scope>NUCLEOTIDE SEQUENCE</scope>
    <source>
        <strain evidence="1">M0105</strain>
    </source>
</reference>
<gene>
    <name evidence="1" type="ORF">H0I76_14365</name>
</gene>
<keyword evidence="2" id="KW-1185">Reference proteome</keyword>
<protein>
    <submittedName>
        <fullName evidence="1">Class I SAM-dependent methyltransferase</fullName>
    </submittedName>
</protein>
<dbReference type="EMBL" id="JAEHHL010000008">
    <property type="protein sequence ID" value="MBK0400381.1"/>
    <property type="molecule type" value="Genomic_DNA"/>
</dbReference>
<dbReference type="CDD" id="cd02440">
    <property type="entry name" value="AdoMet_MTases"/>
    <property type="match status" value="1"/>
</dbReference>
<proteinExistence type="predicted"/>
<evidence type="ECO:0000313" key="1">
    <source>
        <dbReference type="EMBL" id="MBK0400381.1"/>
    </source>
</evidence>
<sequence>MHEVAEYYDKFLATRMSRYRILGNLRLDLAKRRAKSLVANGDVVADFGCGIGIVSEAMASSRKGVTVIGVDASLANIEYAKRTVRNENVRFLHVDVSNGCQILANENPSGYNLITLIDVIEHIPESNRAQVLVSLFNITKDDGYLLLTYPSPEYQSYIISNDPEELQIIDEIIESNQLLSEAWAAGWKLKEFRYVDVWRRNQYVHAIFQKCDGLFNCDKIKRNWITVVAENSLIALLWPIRTWRYNWRLAGRKK</sequence>
<dbReference type="SUPFAM" id="SSF53335">
    <property type="entry name" value="S-adenosyl-L-methionine-dependent methyltransferases"/>
    <property type="match status" value="1"/>
</dbReference>
<comment type="caution">
    <text evidence="1">The sequence shown here is derived from an EMBL/GenBank/DDBJ whole genome shotgun (WGS) entry which is preliminary data.</text>
</comment>
<dbReference type="Proteomes" id="UP000655420">
    <property type="component" value="Unassembled WGS sequence"/>
</dbReference>
<keyword evidence="1" id="KW-0489">Methyltransferase</keyword>
<dbReference type="Gene3D" id="3.40.50.150">
    <property type="entry name" value="Vaccinia Virus protein VP39"/>
    <property type="match status" value="1"/>
</dbReference>
<dbReference type="PANTHER" id="PTHR43861">
    <property type="entry name" value="TRANS-ACONITATE 2-METHYLTRANSFERASE-RELATED"/>
    <property type="match status" value="1"/>
</dbReference>
<dbReference type="InterPro" id="IPR029063">
    <property type="entry name" value="SAM-dependent_MTases_sf"/>
</dbReference>
<dbReference type="Pfam" id="PF13489">
    <property type="entry name" value="Methyltransf_23"/>
    <property type="match status" value="1"/>
</dbReference>